<dbReference type="Proteomes" id="UP000317557">
    <property type="component" value="Unassembled WGS sequence"/>
</dbReference>
<evidence type="ECO:0000259" key="2">
    <source>
        <dbReference type="Pfam" id="PF07728"/>
    </source>
</evidence>
<dbReference type="AlphaFoldDB" id="A0A521CEN1"/>
<reference evidence="3 4" key="1">
    <citation type="submission" date="2017-05" db="EMBL/GenBank/DDBJ databases">
        <authorList>
            <person name="Varghese N."/>
            <person name="Submissions S."/>
        </authorList>
    </citation>
    <scope>NUCLEOTIDE SEQUENCE [LARGE SCALE GENOMIC DNA]</scope>
    <source>
        <strain evidence="3 4">DSM 21985</strain>
    </source>
</reference>
<protein>
    <submittedName>
        <fullName evidence="3">AAA domain (Dynein-related subfamily)</fullName>
    </submittedName>
</protein>
<evidence type="ECO:0000313" key="4">
    <source>
        <dbReference type="Proteomes" id="UP000317557"/>
    </source>
</evidence>
<dbReference type="GO" id="GO:0005524">
    <property type="term" value="F:ATP binding"/>
    <property type="evidence" value="ECO:0007669"/>
    <property type="project" value="InterPro"/>
</dbReference>
<gene>
    <name evidence="3" type="ORF">SAMN06265219_10588</name>
</gene>
<dbReference type="InterPro" id="IPR011704">
    <property type="entry name" value="ATPase_dyneun-rel_AAA"/>
</dbReference>
<dbReference type="SUPFAM" id="SSF52540">
    <property type="entry name" value="P-loop containing nucleoside triphosphate hydrolases"/>
    <property type="match status" value="1"/>
</dbReference>
<dbReference type="Gene3D" id="3.10.590.10">
    <property type="entry name" value="ph1033 like domains"/>
    <property type="match status" value="1"/>
</dbReference>
<dbReference type="InterPro" id="IPR027417">
    <property type="entry name" value="P-loop_NTPase"/>
</dbReference>
<dbReference type="Pfam" id="PF07728">
    <property type="entry name" value="AAA_5"/>
    <property type="match status" value="1"/>
</dbReference>
<accession>A0A521CEN1</accession>
<evidence type="ECO:0000259" key="1">
    <source>
        <dbReference type="Pfam" id="PF01878"/>
    </source>
</evidence>
<dbReference type="EMBL" id="FXTP01000005">
    <property type="protein sequence ID" value="SMO57835.1"/>
    <property type="molecule type" value="Genomic_DNA"/>
</dbReference>
<name>A0A521CEN1_9BACT</name>
<dbReference type="InterPro" id="IPR015947">
    <property type="entry name" value="PUA-like_sf"/>
</dbReference>
<feature type="domain" description="EVE" evidence="1">
    <location>
        <begin position="462"/>
        <end position="587"/>
    </location>
</feature>
<dbReference type="InterPro" id="IPR002740">
    <property type="entry name" value="EVE_domain"/>
</dbReference>
<organism evidence="3 4">
    <name type="scientific">Gracilimonas mengyeensis</name>
    <dbReference type="NCBI Taxonomy" id="1302730"/>
    <lineage>
        <taxon>Bacteria</taxon>
        <taxon>Pseudomonadati</taxon>
        <taxon>Balneolota</taxon>
        <taxon>Balneolia</taxon>
        <taxon>Balneolales</taxon>
        <taxon>Balneolaceae</taxon>
        <taxon>Gracilimonas</taxon>
    </lineage>
</organism>
<dbReference type="InterPro" id="IPR052934">
    <property type="entry name" value="Methyl-DNA_Rec/Restrict_Enz"/>
</dbReference>
<dbReference type="Pfam" id="PF01878">
    <property type="entry name" value="EVE"/>
    <property type="match status" value="1"/>
</dbReference>
<dbReference type="GO" id="GO:0016887">
    <property type="term" value="F:ATP hydrolysis activity"/>
    <property type="evidence" value="ECO:0007669"/>
    <property type="project" value="InterPro"/>
</dbReference>
<proteinExistence type="predicted"/>
<dbReference type="Gene3D" id="3.40.50.300">
    <property type="entry name" value="P-loop containing nucleotide triphosphate hydrolases"/>
    <property type="match status" value="2"/>
</dbReference>
<dbReference type="PANTHER" id="PTHR37291:SF1">
    <property type="entry name" value="TYPE IV METHYL-DIRECTED RESTRICTION ENZYME ECOKMCRB SUBUNIT"/>
    <property type="match status" value="1"/>
</dbReference>
<feature type="domain" description="ATPase dynein-related AAA" evidence="2">
    <location>
        <begin position="974"/>
        <end position="1051"/>
    </location>
</feature>
<keyword evidence="4" id="KW-1185">Reference proteome</keyword>
<evidence type="ECO:0000313" key="3">
    <source>
        <dbReference type="EMBL" id="SMO57835.1"/>
    </source>
</evidence>
<dbReference type="PANTHER" id="PTHR37291">
    <property type="entry name" value="5-METHYLCYTOSINE-SPECIFIC RESTRICTION ENZYME B"/>
    <property type="match status" value="1"/>
</dbReference>
<sequence>MFIPYDLVRMKQILIRMNDEDQKFTWVQTHKELVEYLKDKEDDQEVLIKLLSDAGITGLHDEEIKGTRKDLEEIDPFTFFCFINKYPRRRIKILQNIADQLDITIPEDDLGVPSAQGQKVMMFPFSYDRKDNEISALWRFFFDALLDSIDDFQFSEILNQYGVGPVKITEALFYIDPENYFPINGPTKPYLRSVLEIEPTFESYTEYQAILEEVRQKTETPFYELSHIAWEWNNRYKAMIEKWENLQQDYKVHRKENGLVDEIYKWEAVQHFQDTFDLEADDFAANLKDAISKSYNLVYQNSKGFIIKAATYFPEEVRKMFRLLYNEEESLEQRLLDFEGQAEELVPKVSEAHGKELNHQQDERTLSFYLTMRFPEQYPIYKDDVYQYLLSEVANQESKSAGEKYLHYLELAGELVPTIEEDQELVKTVRNQLSEDCYTGEQKWLIFQDILWVNMRGNTESNYWLFQGNPSVFDIEQSLKDGALSSWRVNAHKDKIRPGDKVILWVSGNKRGCYALGEVESEVQENTAKEDELPYYKEHDKENGFDQVELKITHNLANNPITYDQIKNVPELADLKIGNQGTNFSATKEEYDALLATAKVKLNTKRYWLYSPGPNANKWEEFHSDGVMRLGWEDLGDLAQYDSKDEIVKALQDLFDTDSSKKNDATANWEFLHEIKIGDAVIAKKGRSEYIGYGIVESEYFYEESRDNFKSTRKVNWFKKGSWEEPKGDNVVKTLTDITPYPDYVARIKKIMGIEESKMLKKEINYPLNTIFYGPPGTGKTYNTIKRAAEIVEDRRIENYVEAKEIFNDQLGETIEFITFHQNYSYEDFIQGLRPDIENSQQLTFERTDGIFKKLADNALKNWKASRSPQTKKQSFERVFNEYIQPLVEGEVEELEVQMKRVSYYITAVTDKSIEFRKSNGATSHTLSINTLRKMYEAESVLEIQGLSSYYSPLLEELLDIGKSPGETEQVDLKNYVIIIDEINRANISRVFGELITLIEPDKRLGRELHIPAKLPSGESFSVPENLYIIGTMNTADKSIALLDIALRRRFDFEAMYPEYIIEDQQIYDVDVLKMINERIIKLKGHDFQIGHSYFMDEELSLKKRMNRKVIPLLLEYFMNDEKEVKDILSHAGLEVEDNSWPLRITGKK</sequence>
<dbReference type="SUPFAM" id="SSF88697">
    <property type="entry name" value="PUA domain-like"/>
    <property type="match status" value="1"/>
</dbReference>